<gene>
    <name evidence="4" type="ORF">OJAV_G00205920</name>
</gene>
<dbReference type="InterPro" id="IPR001846">
    <property type="entry name" value="VWF_type-D"/>
</dbReference>
<keyword evidence="1" id="KW-1015">Disulfide bond</keyword>
<evidence type="ECO:0000256" key="1">
    <source>
        <dbReference type="ARBA" id="ARBA00023157"/>
    </source>
</evidence>
<dbReference type="PANTHER" id="PTHR11339">
    <property type="entry name" value="EXTRACELLULAR MATRIX GLYCOPROTEIN RELATED"/>
    <property type="match status" value="1"/>
</dbReference>
<dbReference type="InterPro" id="IPR036084">
    <property type="entry name" value="Ser_inhib-like_sf"/>
</dbReference>
<keyword evidence="2" id="KW-0325">Glycoprotein</keyword>
<evidence type="ECO:0000259" key="3">
    <source>
        <dbReference type="PROSITE" id="PS51233"/>
    </source>
</evidence>
<dbReference type="SUPFAM" id="SSF57603">
    <property type="entry name" value="FnI-like domain"/>
    <property type="match status" value="1"/>
</dbReference>
<dbReference type="EMBL" id="CM012457">
    <property type="protein sequence ID" value="RVE58095.1"/>
    <property type="molecule type" value="Genomic_DNA"/>
</dbReference>
<accession>A0A3S2LP45</accession>
<feature type="domain" description="VWFD" evidence="3">
    <location>
        <begin position="45"/>
        <end position="213"/>
    </location>
</feature>
<dbReference type="SMART" id="SM00832">
    <property type="entry name" value="C8"/>
    <property type="match status" value="1"/>
</dbReference>
<reference evidence="4 5" key="1">
    <citation type="submission" date="2018-11" db="EMBL/GenBank/DDBJ databases">
        <authorList>
            <person name="Lopez-Roques C."/>
            <person name="Donnadieu C."/>
            <person name="Bouchez O."/>
            <person name="Klopp C."/>
            <person name="Cabau C."/>
            <person name="Zahm M."/>
        </authorList>
    </citation>
    <scope>NUCLEOTIDE SEQUENCE [LARGE SCALE GENOMIC DNA]</scope>
    <source>
        <strain evidence="4">RS831</strain>
        <tissue evidence="4">Whole body</tissue>
    </source>
</reference>
<protein>
    <recommendedName>
        <fullName evidence="3">VWFD domain-containing protein</fullName>
    </recommendedName>
</protein>
<dbReference type="CDD" id="cd19941">
    <property type="entry name" value="TIL"/>
    <property type="match status" value="1"/>
</dbReference>
<dbReference type="InterPro" id="IPR014853">
    <property type="entry name" value="VWF/SSPO/ZAN-like_Cys-rich_dom"/>
</dbReference>
<dbReference type="Pfam" id="PF08742">
    <property type="entry name" value="C8"/>
    <property type="match status" value="1"/>
</dbReference>
<keyword evidence="5" id="KW-1185">Reference proteome</keyword>
<evidence type="ECO:0000313" key="4">
    <source>
        <dbReference type="EMBL" id="RVE58095.1"/>
    </source>
</evidence>
<dbReference type="Pfam" id="PF00094">
    <property type="entry name" value="VWD"/>
    <property type="match status" value="1"/>
</dbReference>
<sequence>MCDESDCPCMFAGKAFKPGHVRKTGCQTCNCQNGSWECSENTCSPKCTVEGQYVTSFDGKSYTLPKKCRYVVSKGSNWTIKADFSSSEVVLTKVVIELFEETYTFEDNTVKLKNGKDITELHRSDHALVFWQSSMFVLVHTSFDMKIQVQMSPIIQLYITLPRSHTETISGLCGNSNNDTTDDFTSSNNIRESSSKPFALSWGYDLNGNPQCSREDIPALCVNSANEIYAEYRCPGLNNEVFSNCHSYISPDQYQAACIQATCNCGNNKNDCLCTALGNYAKACSSLGVKLGDWRSALNCTITCPTNQAFSYNNVICNSTCSSLSGNDPRCELQGDPVEGCGCPEGTHLGDENVCISKSKCPCHYSGGTTPPGQKVIDGLLCNCENGELQCNKDCGCTKGKVCYHCSQGWMKTAQKTCESRLKKL</sequence>
<reference evidence="4 5" key="2">
    <citation type="submission" date="2019-01" db="EMBL/GenBank/DDBJ databases">
        <title>A chromosome length genome reference of the Java medaka (oryzias javanicus).</title>
        <authorList>
            <person name="Herpin A."/>
            <person name="Takehana Y."/>
            <person name="Naruse K."/>
            <person name="Ansai S."/>
            <person name="Kawaguchi M."/>
        </authorList>
    </citation>
    <scope>NUCLEOTIDE SEQUENCE [LARGE SCALE GENOMIC DNA]</scope>
    <source>
        <strain evidence="4">RS831</strain>
        <tissue evidence="4">Whole body</tissue>
    </source>
</reference>
<dbReference type="FunFam" id="2.10.25.10:FF:000674">
    <property type="entry name" value="Mucin-2"/>
    <property type="match status" value="1"/>
</dbReference>
<dbReference type="AlphaFoldDB" id="A0A3S2LP45"/>
<evidence type="ECO:0000313" key="5">
    <source>
        <dbReference type="Proteomes" id="UP000283210"/>
    </source>
</evidence>
<name>A0A3S2LP45_ORYJA</name>
<dbReference type="OrthoDB" id="160294at2759"/>
<dbReference type="Gene3D" id="2.10.25.10">
    <property type="entry name" value="Laminin"/>
    <property type="match status" value="1"/>
</dbReference>
<dbReference type="Proteomes" id="UP000283210">
    <property type="component" value="Chromosome 21"/>
</dbReference>
<dbReference type="InterPro" id="IPR050780">
    <property type="entry name" value="Mucin_vWF_Thrombospondin_sf"/>
</dbReference>
<dbReference type="SMART" id="SM00216">
    <property type="entry name" value="VWD"/>
    <property type="match status" value="1"/>
</dbReference>
<evidence type="ECO:0000256" key="2">
    <source>
        <dbReference type="ARBA" id="ARBA00023180"/>
    </source>
</evidence>
<dbReference type="GO" id="GO:0031012">
    <property type="term" value="C:extracellular matrix"/>
    <property type="evidence" value="ECO:0007669"/>
    <property type="project" value="TreeGrafter"/>
</dbReference>
<dbReference type="SUPFAM" id="SSF57567">
    <property type="entry name" value="Serine protease inhibitors"/>
    <property type="match status" value="1"/>
</dbReference>
<dbReference type="GO" id="GO:0005615">
    <property type="term" value="C:extracellular space"/>
    <property type="evidence" value="ECO:0007669"/>
    <property type="project" value="TreeGrafter"/>
</dbReference>
<organism evidence="4 5">
    <name type="scientific">Oryzias javanicus</name>
    <name type="common">Javanese ricefish</name>
    <name type="synonym">Aplocheilus javanicus</name>
    <dbReference type="NCBI Taxonomy" id="123683"/>
    <lineage>
        <taxon>Eukaryota</taxon>
        <taxon>Metazoa</taxon>
        <taxon>Chordata</taxon>
        <taxon>Craniata</taxon>
        <taxon>Vertebrata</taxon>
        <taxon>Euteleostomi</taxon>
        <taxon>Actinopterygii</taxon>
        <taxon>Neopterygii</taxon>
        <taxon>Teleostei</taxon>
        <taxon>Neoteleostei</taxon>
        <taxon>Acanthomorphata</taxon>
        <taxon>Ovalentaria</taxon>
        <taxon>Atherinomorphae</taxon>
        <taxon>Beloniformes</taxon>
        <taxon>Adrianichthyidae</taxon>
        <taxon>Oryziinae</taxon>
        <taxon>Oryzias</taxon>
    </lineage>
</organism>
<dbReference type="PANTHER" id="PTHR11339:SF408">
    <property type="entry name" value="MUCIN-5B"/>
    <property type="match status" value="1"/>
</dbReference>
<proteinExistence type="predicted"/>
<dbReference type="PROSITE" id="PS51233">
    <property type="entry name" value="VWFD"/>
    <property type="match status" value="1"/>
</dbReference>